<feature type="domain" description="MoaB/Mog" evidence="7">
    <location>
        <begin position="179"/>
        <end position="316"/>
    </location>
</feature>
<proteinExistence type="inferred from homology"/>
<dbReference type="Pfam" id="PF00994">
    <property type="entry name" value="MoCF_biosynth"/>
    <property type="match status" value="1"/>
</dbReference>
<reference evidence="9" key="1">
    <citation type="submission" date="2018-05" db="EMBL/GenBank/DDBJ databases">
        <title>Leptospira yasudae sp. nov. and Leptospira stimsonii sp. nov., two pathogenic species of the genus Leptospira isolated from environmental sources.</title>
        <authorList>
            <person name="Casanovas-Massana A."/>
            <person name="Hamond C."/>
            <person name="Santos L.A."/>
            <person name="Hacker K.P."/>
            <person name="Balassiano I."/>
            <person name="Medeiros M.A."/>
            <person name="Reis M.G."/>
            <person name="Ko A.I."/>
            <person name="Wunder E.A."/>
        </authorList>
    </citation>
    <scope>NUCLEOTIDE SEQUENCE [LARGE SCALE GENOMIC DNA]</scope>
    <source>
        <strain evidence="9">Yale</strain>
    </source>
</reference>
<dbReference type="CDD" id="cd00887">
    <property type="entry name" value="MoeA"/>
    <property type="match status" value="1"/>
</dbReference>
<keyword evidence="4 6" id="KW-0501">Molybdenum cofactor biosynthesis</keyword>
<dbReference type="Proteomes" id="UP000265798">
    <property type="component" value="Unassembled WGS sequence"/>
</dbReference>
<accession>A0A396ZFL1</accession>
<dbReference type="SMART" id="SM00852">
    <property type="entry name" value="MoCF_biosynth"/>
    <property type="match status" value="1"/>
</dbReference>
<dbReference type="InterPro" id="IPR038987">
    <property type="entry name" value="MoeA-like"/>
</dbReference>
<dbReference type="InterPro" id="IPR005110">
    <property type="entry name" value="MoeA_linker/N"/>
</dbReference>
<organism evidence="8 9">
    <name type="scientific">Leptospira stimsonii</name>
    <dbReference type="NCBI Taxonomy" id="2202203"/>
    <lineage>
        <taxon>Bacteria</taxon>
        <taxon>Pseudomonadati</taxon>
        <taxon>Spirochaetota</taxon>
        <taxon>Spirochaetia</taxon>
        <taxon>Leptospirales</taxon>
        <taxon>Leptospiraceae</taxon>
        <taxon>Leptospira</taxon>
    </lineage>
</organism>
<dbReference type="GO" id="GO:0046872">
    <property type="term" value="F:metal ion binding"/>
    <property type="evidence" value="ECO:0007669"/>
    <property type="project" value="UniProtKB-UniRule"/>
</dbReference>
<name>A0A396ZFL1_9LEPT</name>
<evidence type="ECO:0000313" key="9">
    <source>
        <dbReference type="Proteomes" id="UP000265798"/>
    </source>
</evidence>
<dbReference type="PANTHER" id="PTHR10192:SF5">
    <property type="entry name" value="GEPHYRIN"/>
    <property type="match status" value="1"/>
</dbReference>
<evidence type="ECO:0000256" key="1">
    <source>
        <dbReference type="ARBA" id="ARBA00002901"/>
    </source>
</evidence>
<dbReference type="InterPro" id="IPR008284">
    <property type="entry name" value="MoCF_biosynth_CS"/>
</dbReference>
<comment type="function">
    <text evidence="1 6">Catalyzes the insertion of molybdate into adenylated molybdopterin with the concomitant release of AMP.</text>
</comment>
<dbReference type="OrthoDB" id="9804758at2"/>
<dbReference type="AlphaFoldDB" id="A0A396ZFL1"/>
<evidence type="ECO:0000256" key="2">
    <source>
        <dbReference type="ARBA" id="ARBA00005046"/>
    </source>
</evidence>
<dbReference type="GO" id="GO:0006777">
    <property type="term" value="P:Mo-molybdopterin cofactor biosynthetic process"/>
    <property type="evidence" value="ECO:0007669"/>
    <property type="project" value="UniProtKB-UniRule"/>
</dbReference>
<dbReference type="EC" id="2.10.1.1" evidence="6"/>
<dbReference type="InterPro" id="IPR036135">
    <property type="entry name" value="MoeA_linker/N_sf"/>
</dbReference>
<dbReference type="PROSITE" id="PS01079">
    <property type="entry name" value="MOCF_BIOSYNTHESIS_2"/>
    <property type="match status" value="1"/>
</dbReference>
<dbReference type="Pfam" id="PF03453">
    <property type="entry name" value="MoeA_N"/>
    <property type="match status" value="1"/>
</dbReference>
<sequence length="397" mass="43681">MISIEEALTKILADVSKSNLESVPLAESLGRILAGDVKADRDYPPFHRSTMDGYAIKSEDFHPSKTYHCKKEIFAGMESKLDPGEEIVKIMTGAVVPEGLDAVIKIEDSQEIESGNPISKVKLKSDQVFHFMNIAVRGEDLKKGELVIGSGTVLGMSEISLLASLGFDIVPVRTLPRVSIISTGSEVVSVGSKPLPYQIRDSNSYSLIAILNRHKIQPNSIELVPDDELKITEALQKGLESDILLLSGGVSMGSMDLIPPLLEKLGVKKIFHKVSLKPGKPIWFGKKGRTVVFGLPGNPFSVQVCARIFLDPYIRSYLGMEIPKPLRFSFFGKRKKKNSLPEFFPVIFETREKTGLRAKSFNGSGDIRAGLSSDGIALHPGEHSEISEEDILEFYPW</sequence>
<evidence type="ECO:0000256" key="3">
    <source>
        <dbReference type="ARBA" id="ARBA00010763"/>
    </source>
</evidence>
<dbReference type="NCBIfam" id="TIGR00177">
    <property type="entry name" value="molyb_syn"/>
    <property type="match status" value="1"/>
</dbReference>
<keyword evidence="6" id="KW-0479">Metal-binding</keyword>
<evidence type="ECO:0000313" key="8">
    <source>
        <dbReference type="EMBL" id="RHX91920.1"/>
    </source>
</evidence>
<comment type="caution">
    <text evidence="8">The sequence shown here is derived from an EMBL/GenBank/DDBJ whole genome shotgun (WGS) entry which is preliminary data.</text>
</comment>
<comment type="pathway">
    <text evidence="2 6">Cofactor biosynthesis; molybdopterin biosynthesis.</text>
</comment>
<dbReference type="UniPathway" id="UPA00344"/>
<dbReference type="PANTHER" id="PTHR10192">
    <property type="entry name" value="MOLYBDOPTERIN BIOSYNTHESIS PROTEIN"/>
    <property type="match status" value="1"/>
</dbReference>
<dbReference type="Gene3D" id="3.90.105.10">
    <property type="entry name" value="Molybdopterin biosynthesis moea protein, domain 2"/>
    <property type="match status" value="1"/>
</dbReference>
<keyword evidence="6 8" id="KW-0808">Transferase</keyword>
<comment type="catalytic activity">
    <reaction evidence="5">
        <text>adenylyl-molybdopterin + molybdate = Mo-molybdopterin + AMP + H(+)</text>
        <dbReference type="Rhea" id="RHEA:35047"/>
        <dbReference type="ChEBI" id="CHEBI:15378"/>
        <dbReference type="ChEBI" id="CHEBI:36264"/>
        <dbReference type="ChEBI" id="CHEBI:62727"/>
        <dbReference type="ChEBI" id="CHEBI:71302"/>
        <dbReference type="ChEBI" id="CHEBI:456215"/>
        <dbReference type="EC" id="2.10.1.1"/>
    </reaction>
</comment>
<comment type="cofactor">
    <cofactor evidence="6">
        <name>Mg(2+)</name>
        <dbReference type="ChEBI" id="CHEBI:18420"/>
    </cofactor>
</comment>
<dbReference type="Gene3D" id="2.40.340.10">
    <property type="entry name" value="MoeA, C-terminal, domain IV"/>
    <property type="match status" value="1"/>
</dbReference>
<keyword evidence="6" id="KW-0500">Molybdenum</keyword>
<dbReference type="InterPro" id="IPR036425">
    <property type="entry name" value="MoaB/Mog-like_dom_sf"/>
</dbReference>
<gene>
    <name evidence="8" type="ORF">DLM75_01385</name>
</gene>
<dbReference type="Gene3D" id="2.170.190.11">
    <property type="entry name" value="Molybdopterin biosynthesis moea protein, domain 3"/>
    <property type="match status" value="1"/>
</dbReference>
<dbReference type="GO" id="GO:0005829">
    <property type="term" value="C:cytosol"/>
    <property type="evidence" value="ECO:0007669"/>
    <property type="project" value="TreeGrafter"/>
</dbReference>
<keyword evidence="6" id="KW-0460">Magnesium</keyword>
<dbReference type="Gene3D" id="3.40.980.10">
    <property type="entry name" value="MoaB/Mog-like domain"/>
    <property type="match status" value="1"/>
</dbReference>
<dbReference type="InterPro" id="IPR001453">
    <property type="entry name" value="MoaB/Mog_dom"/>
</dbReference>
<dbReference type="EMBL" id="QHCT01000001">
    <property type="protein sequence ID" value="RHX91920.1"/>
    <property type="molecule type" value="Genomic_DNA"/>
</dbReference>
<dbReference type="GO" id="GO:0061599">
    <property type="term" value="F:molybdopterin molybdotransferase activity"/>
    <property type="evidence" value="ECO:0007669"/>
    <property type="project" value="UniProtKB-UniRule"/>
</dbReference>
<dbReference type="SUPFAM" id="SSF53218">
    <property type="entry name" value="Molybdenum cofactor biosynthesis proteins"/>
    <property type="match status" value="1"/>
</dbReference>
<evidence type="ECO:0000256" key="5">
    <source>
        <dbReference type="ARBA" id="ARBA00047317"/>
    </source>
</evidence>
<evidence type="ECO:0000259" key="7">
    <source>
        <dbReference type="SMART" id="SM00852"/>
    </source>
</evidence>
<dbReference type="InterPro" id="IPR036688">
    <property type="entry name" value="MoeA_C_domain_IV_sf"/>
</dbReference>
<dbReference type="RefSeq" id="WP_118966771.1">
    <property type="nucleotide sequence ID" value="NZ_QHCT01000001.1"/>
</dbReference>
<protein>
    <recommendedName>
        <fullName evidence="6">Molybdopterin molybdenumtransferase</fullName>
        <ecNumber evidence="6">2.10.1.1</ecNumber>
    </recommendedName>
</protein>
<evidence type="ECO:0000256" key="4">
    <source>
        <dbReference type="ARBA" id="ARBA00023150"/>
    </source>
</evidence>
<comment type="similarity">
    <text evidence="3 6">Belongs to the MoeA family.</text>
</comment>
<evidence type="ECO:0000256" key="6">
    <source>
        <dbReference type="RuleBase" id="RU365090"/>
    </source>
</evidence>
<dbReference type="SUPFAM" id="SSF63882">
    <property type="entry name" value="MoeA N-terminal region -like"/>
    <property type="match status" value="1"/>
</dbReference>